<dbReference type="SUPFAM" id="SSF54427">
    <property type="entry name" value="NTF2-like"/>
    <property type="match status" value="1"/>
</dbReference>
<evidence type="ECO:0000259" key="1">
    <source>
        <dbReference type="Pfam" id="PF17775"/>
    </source>
</evidence>
<dbReference type="EMBL" id="QZEZ01000006">
    <property type="protein sequence ID" value="RJK94896.1"/>
    <property type="molecule type" value="Genomic_DNA"/>
</dbReference>
<dbReference type="AlphaFoldDB" id="A0A3A3ZHV5"/>
<dbReference type="Pfam" id="PF17775">
    <property type="entry name" value="YchJ_M-like"/>
    <property type="match status" value="1"/>
</dbReference>
<protein>
    <recommendedName>
        <fullName evidence="1">YchJ-like middle NTF2-like domain-containing protein</fullName>
    </recommendedName>
</protein>
<sequence length="137" mass="14764">MDPTRPCPCGLGAPYGECCGRLHAGGEAATAELLMRSRYTAFAVGDDAYLLRTWHPATRPGRPGTDPAVRWRRLEVLGTTGGGPFDAEGTVRFRAHLVRTGPAGGAERGVVEEDSRFVREGGRWLYVGEVPDPRAGR</sequence>
<reference evidence="2 3" key="1">
    <citation type="submission" date="2018-09" db="EMBL/GenBank/DDBJ databases">
        <title>YIM 75000 draft genome.</title>
        <authorList>
            <person name="Tang S."/>
            <person name="Feng Y."/>
        </authorList>
    </citation>
    <scope>NUCLEOTIDE SEQUENCE [LARGE SCALE GENOMIC DNA]</scope>
    <source>
        <strain evidence="2 3">YIM 75000</strain>
    </source>
</reference>
<proteinExistence type="predicted"/>
<dbReference type="Proteomes" id="UP000265614">
    <property type="component" value="Unassembled WGS sequence"/>
</dbReference>
<dbReference type="Gene3D" id="3.10.450.50">
    <property type="match status" value="1"/>
</dbReference>
<dbReference type="OrthoDB" id="21421at2"/>
<dbReference type="InterPro" id="IPR048469">
    <property type="entry name" value="YchJ-like_M"/>
</dbReference>
<organism evidence="2 3">
    <name type="scientific">Vallicoccus soli</name>
    <dbReference type="NCBI Taxonomy" id="2339232"/>
    <lineage>
        <taxon>Bacteria</taxon>
        <taxon>Bacillati</taxon>
        <taxon>Actinomycetota</taxon>
        <taxon>Actinomycetes</taxon>
        <taxon>Motilibacterales</taxon>
        <taxon>Vallicoccaceae</taxon>
        <taxon>Vallicoccus</taxon>
    </lineage>
</organism>
<feature type="domain" description="YchJ-like middle NTF2-like" evidence="1">
    <location>
        <begin position="30"/>
        <end position="127"/>
    </location>
</feature>
<gene>
    <name evidence="2" type="ORF">D5H78_13980</name>
</gene>
<dbReference type="RefSeq" id="WP_119951079.1">
    <property type="nucleotide sequence ID" value="NZ_QZEZ01000006.1"/>
</dbReference>
<evidence type="ECO:0000313" key="3">
    <source>
        <dbReference type="Proteomes" id="UP000265614"/>
    </source>
</evidence>
<comment type="caution">
    <text evidence="2">The sequence shown here is derived from an EMBL/GenBank/DDBJ whole genome shotgun (WGS) entry which is preliminary data.</text>
</comment>
<evidence type="ECO:0000313" key="2">
    <source>
        <dbReference type="EMBL" id="RJK94896.1"/>
    </source>
</evidence>
<accession>A0A3A3ZHV5</accession>
<keyword evidence="3" id="KW-1185">Reference proteome</keyword>
<dbReference type="InterPro" id="IPR032710">
    <property type="entry name" value="NTF2-like_dom_sf"/>
</dbReference>
<name>A0A3A3ZHV5_9ACTN</name>